<keyword evidence="2" id="KW-1185">Reference proteome</keyword>
<evidence type="ECO:0000313" key="2">
    <source>
        <dbReference type="Proteomes" id="UP000696294"/>
    </source>
</evidence>
<organism evidence="1 2">
    <name type="scientific">Nonomuraea composti</name>
    <dbReference type="NCBI Taxonomy" id="2720023"/>
    <lineage>
        <taxon>Bacteria</taxon>
        <taxon>Bacillati</taxon>
        <taxon>Actinomycetota</taxon>
        <taxon>Actinomycetes</taxon>
        <taxon>Streptosporangiales</taxon>
        <taxon>Streptosporangiaceae</taxon>
        <taxon>Nonomuraea</taxon>
    </lineage>
</organism>
<evidence type="ECO:0000313" key="1">
    <source>
        <dbReference type="EMBL" id="NJP93949.1"/>
    </source>
</evidence>
<dbReference type="RefSeq" id="WP_168014459.1">
    <property type="nucleotide sequence ID" value="NZ_JAATEP010000026.1"/>
</dbReference>
<protein>
    <submittedName>
        <fullName evidence="1">Uncharacterized protein</fullName>
    </submittedName>
</protein>
<sequence length="223" mass="23410">MAAQTPTLDGAGIVDAIITAAGEFSADQAEADTMANATITFLAGHWRTPVAPAAPLIRLQEWAATCAPEDVRAILGNAAAEADWLAGYRDVQPELLSPLEMAEQAKRQRDLVGELGALTSGYEALTSAPWYPAQAGDIVHVFYWGSFTEAIPAQGETYVVEHSEAEGGLVLRVLHADEHLVAPGCFAPGTVDDPLIEAWMEAGPAALTIVRAGRVIHGTGAAQ</sequence>
<proteinExistence type="predicted"/>
<reference evidence="1 2" key="1">
    <citation type="submission" date="2020-03" db="EMBL/GenBank/DDBJ databases">
        <title>WGS of actinomycetes isolated from Thailand.</title>
        <authorList>
            <person name="Thawai C."/>
        </authorList>
    </citation>
    <scope>NUCLEOTIDE SEQUENCE [LARGE SCALE GENOMIC DNA]</scope>
    <source>
        <strain evidence="1 2">FMUSA5-5</strain>
    </source>
</reference>
<dbReference type="EMBL" id="JAATEP010000026">
    <property type="protein sequence ID" value="NJP93949.1"/>
    <property type="molecule type" value="Genomic_DNA"/>
</dbReference>
<name>A0ABX1BDX7_9ACTN</name>
<gene>
    <name evidence="1" type="ORF">HCN51_31695</name>
</gene>
<accession>A0ABX1BDX7</accession>
<comment type="caution">
    <text evidence="1">The sequence shown here is derived from an EMBL/GenBank/DDBJ whole genome shotgun (WGS) entry which is preliminary data.</text>
</comment>
<dbReference type="Proteomes" id="UP000696294">
    <property type="component" value="Unassembled WGS sequence"/>
</dbReference>